<dbReference type="Pfam" id="PF02517">
    <property type="entry name" value="Rce1-like"/>
    <property type="match status" value="1"/>
</dbReference>
<keyword evidence="5" id="KW-1185">Reference proteome</keyword>
<dbReference type="EMBL" id="WBJY01000004">
    <property type="protein sequence ID" value="KAB1646885.1"/>
    <property type="molecule type" value="Genomic_DNA"/>
</dbReference>
<feature type="transmembrane region" description="Helical" evidence="2">
    <location>
        <begin position="302"/>
        <end position="324"/>
    </location>
</feature>
<accession>A0A6H9WNQ4</accession>
<gene>
    <name evidence="4" type="ORF">F8O04_14265</name>
</gene>
<keyword evidence="4" id="KW-0378">Hydrolase</keyword>
<keyword evidence="2" id="KW-1133">Transmembrane helix</keyword>
<keyword evidence="2" id="KW-0472">Membrane</keyword>
<protein>
    <submittedName>
        <fullName evidence="4">CPBP family intramembrane metalloprotease</fullName>
    </submittedName>
</protein>
<feature type="transmembrane region" description="Helical" evidence="2">
    <location>
        <begin position="276"/>
        <end position="295"/>
    </location>
</feature>
<organism evidence="4 5">
    <name type="scientific">Pseudoclavibacter endophyticus</name>
    <dbReference type="NCBI Taxonomy" id="1778590"/>
    <lineage>
        <taxon>Bacteria</taxon>
        <taxon>Bacillati</taxon>
        <taxon>Actinomycetota</taxon>
        <taxon>Actinomycetes</taxon>
        <taxon>Micrococcales</taxon>
        <taxon>Microbacteriaceae</taxon>
        <taxon>Pseudoclavibacter</taxon>
    </lineage>
</organism>
<reference evidence="4 5" key="1">
    <citation type="submission" date="2019-09" db="EMBL/GenBank/DDBJ databases">
        <title>Phylogeny of genus Pseudoclavibacter and closely related genus.</title>
        <authorList>
            <person name="Li Y."/>
        </authorList>
    </citation>
    <scope>NUCLEOTIDE SEQUENCE [LARGE SCALE GENOMIC DNA]</scope>
    <source>
        <strain evidence="4 5">EGI 60007</strain>
    </source>
</reference>
<keyword evidence="4" id="KW-0482">Metalloprotease</keyword>
<feature type="compositionally biased region" description="Pro residues" evidence="1">
    <location>
        <begin position="15"/>
        <end position="25"/>
    </location>
</feature>
<dbReference type="InterPro" id="IPR042150">
    <property type="entry name" value="MmRce1-like"/>
</dbReference>
<dbReference type="GO" id="GO:0008237">
    <property type="term" value="F:metallopeptidase activity"/>
    <property type="evidence" value="ECO:0007669"/>
    <property type="project" value="UniProtKB-KW"/>
</dbReference>
<feature type="region of interest" description="Disordered" evidence="1">
    <location>
        <begin position="1"/>
        <end position="46"/>
    </location>
</feature>
<keyword evidence="2" id="KW-0812">Transmembrane</keyword>
<evidence type="ECO:0000256" key="1">
    <source>
        <dbReference type="SAM" id="MobiDB-lite"/>
    </source>
</evidence>
<dbReference type="PANTHER" id="PTHR35797:SF1">
    <property type="entry name" value="PROTEASE"/>
    <property type="match status" value="1"/>
</dbReference>
<dbReference type="GO" id="GO:0080120">
    <property type="term" value="P:CAAX-box protein maturation"/>
    <property type="evidence" value="ECO:0007669"/>
    <property type="project" value="UniProtKB-ARBA"/>
</dbReference>
<comment type="caution">
    <text evidence="4">The sequence shown here is derived from an EMBL/GenBank/DDBJ whole genome shotgun (WGS) entry which is preliminary data.</text>
</comment>
<dbReference type="Proteomes" id="UP000431744">
    <property type="component" value="Unassembled WGS sequence"/>
</dbReference>
<feature type="transmembrane region" description="Helical" evidence="2">
    <location>
        <begin position="336"/>
        <end position="355"/>
    </location>
</feature>
<feature type="transmembrane region" description="Helical" evidence="2">
    <location>
        <begin position="140"/>
        <end position="164"/>
    </location>
</feature>
<name>A0A6H9WNQ4_9MICO</name>
<evidence type="ECO:0000256" key="2">
    <source>
        <dbReference type="SAM" id="Phobius"/>
    </source>
</evidence>
<evidence type="ECO:0000313" key="4">
    <source>
        <dbReference type="EMBL" id="KAB1646885.1"/>
    </source>
</evidence>
<dbReference type="GO" id="GO:0004175">
    <property type="term" value="F:endopeptidase activity"/>
    <property type="evidence" value="ECO:0007669"/>
    <property type="project" value="UniProtKB-ARBA"/>
</dbReference>
<dbReference type="InterPro" id="IPR003675">
    <property type="entry name" value="Rce1/LyrA-like_dom"/>
</dbReference>
<feature type="domain" description="CAAX prenyl protease 2/Lysostaphin resistance protein A-like" evidence="3">
    <location>
        <begin position="214"/>
        <end position="314"/>
    </location>
</feature>
<evidence type="ECO:0000259" key="3">
    <source>
        <dbReference type="Pfam" id="PF02517"/>
    </source>
</evidence>
<dbReference type="AlphaFoldDB" id="A0A6H9WNQ4"/>
<sequence>MNPNQAGQDRHVDAQPPPSRIPPPAGDAHGSGPALPPDPAAAAKHERRLRNGAEALPTRVPWRAVIAFVAIAVIAGWAVCLPLWFAGGLEAVDPIMMQLLLIALMFTPTLAALVVVFLIQRPKRPVSLLGLRVRPIGRTILITAIAWVAPPLLVVGGVLLASAIGAAPIDLTLEAFRQSYVANLAALGQPDEVVAQVEALPAGVLAATMLGQTLTLGVLLSSLPAFGEELGWRGWLLPALRPLGTWPAIVISCVVWGLWHAPIILLGYNFQDRGPLGLLMMIGFCLAVGLFVSWVRLRSASVYPAAIAHGSINATTGAVWVVMVGDVSVVDPIVGLVGWTLWVPFIVLAALLVLIGQFRRQPLPGLSLAESAMALQRAASDPVVDPGADSGADHPAT</sequence>
<dbReference type="PANTHER" id="PTHR35797">
    <property type="entry name" value="PROTEASE-RELATED"/>
    <property type="match status" value="1"/>
</dbReference>
<dbReference type="RefSeq" id="WP_158030051.1">
    <property type="nucleotide sequence ID" value="NZ_BMHG01000002.1"/>
</dbReference>
<proteinExistence type="predicted"/>
<dbReference type="GO" id="GO:0006508">
    <property type="term" value="P:proteolysis"/>
    <property type="evidence" value="ECO:0007669"/>
    <property type="project" value="UniProtKB-KW"/>
</dbReference>
<feature type="transmembrane region" description="Helical" evidence="2">
    <location>
        <begin position="246"/>
        <end position="270"/>
    </location>
</feature>
<feature type="transmembrane region" description="Helical" evidence="2">
    <location>
        <begin position="204"/>
        <end position="226"/>
    </location>
</feature>
<keyword evidence="4" id="KW-0645">Protease</keyword>
<dbReference type="OrthoDB" id="3693644at2"/>
<feature type="transmembrane region" description="Helical" evidence="2">
    <location>
        <begin position="97"/>
        <end position="119"/>
    </location>
</feature>
<feature type="transmembrane region" description="Helical" evidence="2">
    <location>
        <begin position="64"/>
        <end position="85"/>
    </location>
</feature>
<evidence type="ECO:0000313" key="5">
    <source>
        <dbReference type="Proteomes" id="UP000431744"/>
    </source>
</evidence>